<dbReference type="Proteomes" id="UP000199306">
    <property type="component" value="Unassembled WGS sequence"/>
</dbReference>
<evidence type="ECO:0000313" key="2">
    <source>
        <dbReference type="EMBL" id="SFP99517.1"/>
    </source>
</evidence>
<dbReference type="RefSeq" id="WP_092017929.1">
    <property type="nucleotide sequence ID" value="NZ_FOXH01000008.1"/>
</dbReference>
<protein>
    <submittedName>
        <fullName evidence="2">Uncharacterized conserved protein YdeI, YjbR/CyaY-like superfamily, DUF1801 family</fullName>
    </submittedName>
</protein>
<dbReference type="InterPro" id="IPR014922">
    <property type="entry name" value="YdhG-like"/>
</dbReference>
<proteinExistence type="predicted"/>
<keyword evidence="3" id="KW-1185">Reference proteome</keyword>
<accession>A0A1I5UWV3</accession>
<name>A0A1I5UWV3_9BACT</name>
<dbReference type="Pfam" id="PF13376">
    <property type="entry name" value="OmdA"/>
    <property type="match status" value="1"/>
</dbReference>
<evidence type="ECO:0000259" key="1">
    <source>
        <dbReference type="Pfam" id="PF08818"/>
    </source>
</evidence>
<sequence length="206" mass="23680">MPKFDTRIDEYIVKSADFAQPVLIHLRELIHDTCPDVQETMKWSFPHFEYAGSILCSMAAFKQHCAFGFWLGSLLKDNNGILSAVGEKTAMGHLGQIKTLEDLPEDKVLAEYIRQAMILNEKGIKLPKKAIPATPKELIIPDYLLEALEDNPIAQEHFERFSYSNKKEYVDWLTDAKTETTRASRLATTIEWLDEGKVRNWKYLKC</sequence>
<dbReference type="Gene3D" id="3.90.1150.200">
    <property type="match status" value="1"/>
</dbReference>
<dbReference type="AlphaFoldDB" id="A0A1I5UWV3"/>
<reference evidence="2 3" key="1">
    <citation type="submission" date="2016-10" db="EMBL/GenBank/DDBJ databases">
        <authorList>
            <person name="de Groot N.N."/>
        </authorList>
    </citation>
    <scope>NUCLEOTIDE SEQUENCE [LARGE SCALE GENOMIC DNA]</scope>
    <source>
        <strain evidence="3">E92,LMG 26720,CCM 7988</strain>
    </source>
</reference>
<dbReference type="OrthoDB" id="9800461at2"/>
<dbReference type="Pfam" id="PF08818">
    <property type="entry name" value="DUF1801"/>
    <property type="match status" value="1"/>
</dbReference>
<evidence type="ECO:0000313" key="3">
    <source>
        <dbReference type="Proteomes" id="UP000199306"/>
    </source>
</evidence>
<gene>
    <name evidence="2" type="ORF">SAMN04515674_10887</name>
</gene>
<feature type="domain" description="YdhG-like" evidence="1">
    <location>
        <begin position="20"/>
        <end position="117"/>
    </location>
</feature>
<dbReference type="SUPFAM" id="SSF159888">
    <property type="entry name" value="YdhG-like"/>
    <property type="match status" value="1"/>
</dbReference>
<organism evidence="2 3">
    <name type="scientific">Pseudarcicella hirudinis</name>
    <dbReference type="NCBI Taxonomy" id="1079859"/>
    <lineage>
        <taxon>Bacteria</taxon>
        <taxon>Pseudomonadati</taxon>
        <taxon>Bacteroidota</taxon>
        <taxon>Cytophagia</taxon>
        <taxon>Cytophagales</taxon>
        <taxon>Flectobacillaceae</taxon>
        <taxon>Pseudarcicella</taxon>
    </lineage>
</organism>
<dbReference type="EMBL" id="FOXH01000008">
    <property type="protein sequence ID" value="SFP99517.1"/>
    <property type="molecule type" value="Genomic_DNA"/>
</dbReference>